<proteinExistence type="inferred from homology"/>
<dbReference type="OrthoDB" id="9770388at2"/>
<dbReference type="Gene3D" id="3.60.70.12">
    <property type="entry name" value="L-amino peptidase D-ALA esterase/amidase"/>
    <property type="match status" value="1"/>
</dbReference>
<dbReference type="AlphaFoldDB" id="A0A3B7MNF6"/>
<dbReference type="PANTHER" id="PTHR36512:SF3">
    <property type="entry name" value="BLR5678 PROTEIN"/>
    <property type="match status" value="1"/>
</dbReference>
<dbReference type="KEGG" id="pseg:D3H65_19335"/>
<dbReference type="Proteomes" id="UP000263900">
    <property type="component" value="Chromosome"/>
</dbReference>
<keyword evidence="3" id="KW-1185">Reference proteome</keyword>
<reference evidence="2 3" key="1">
    <citation type="submission" date="2018-09" db="EMBL/GenBank/DDBJ databases">
        <title>Genome sequencing of strain 6GH32-13.</title>
        <authorList>
            <person name="Weon H.-Y."/>
            <person name="Heo J."/>
            <person name="Kwon S.-W."/>
        </authorList>
    </citation>
    <scope>NUCLEOTIDE SEQUENCE [LARGE SCALE GENOMIC DNA]</scope>
    <source>
        <strain evidence="2 3">5GH32-13</strain>
    </source>
</reference>
<dbReference type="Pfam" id="PF03576">
    <property type="entry name" value="Peptidase_S58"/>
    <property type="match status" value="1"/>
</dbReference>
<dbReference type="SUPFAM" id="SSF56266">
    <property type="entry name" value="DmpA/ArgJ-like"/>
    <property type="match status" value="1"/>
</dbReference>
<accession>A0A3B7MNF6</accession>
<sequence>MLKKLLPVIVFIVCAQASRAQQRARDYGIRIGVMAPGKWNAITDVPGVKVGHTTIVRGDSIRTGVTAVLPYDGNIFQQKVPAAVFTGNGFGKLAGTTQVQELGNLETPIVLTNTLGVATAMNAVIEYTLKQPGNENVQSVNAVVGETNDGYLNDIRGQHVTKNDVLAAIQQANSGAVKEGCVGAGTGTVCFGFKGGIGTASRALPVNLGGYTVGVLVQSNFGGVLQIDGVPVGEEWGKFAFSNQLLNNVDGSCMIVVATNAPLDARNLQRLAKRAFMGLAKTGGIASNGSGDYVIAFSTADSLRIPHNYKQPLQQVSLLQNEETSPLFMAAIEATEEAIINSLFTATNTTGHKGHTVEALPIDKVIALFKKYNRLQK</sequence>
<dbReference type="PANTHER" id="PTHR36512">
    <property type="entry name" value="D-AMINOPEPTIDASE"/>
    <property type="match status" value="1"/>
</dbReference>
<evidence type="ECO:0000313" key="3">
    <source>
        <dbReference type="Proteomes" id="UP000263900"/>
    </source>
</evidence>
<dbReference type="CDD" id="cd02253">
    <property type="entry name" value="DmpA"/>
    <property type="match status" value="1"/>
</dbReference>
<evidence type="ECO:0000313" key="2">
    <source>
        <dbReference type="EMBL" id="AXY76002.1"/>
    </source>
</evidence>
<evidence type="ECO:0000256" key="1">
    <source>
        <dbReference type="ARBA" id="ARBA00007068"/>
    </source>
</evidence>
<name>A0A3B7MNF6_9BACT</name>
<dbReference type="EMBL" id="CP032157">
    <property type="protein sequence ID" value="AXY76002.1"/>
    <property type="molecule type" value="Genomic_DNA"/>
</dbReference>
<gene>
    <name evidence="2" type="ORF">D3H65_19335</name>
</gene>
<dbReference type="RefSeq" id="WP_119051881.1">
    <property type="nucleotide sequence ID" value="NZ_CP032157.1"/>
</dbReference>
<comment type="similarity">
    <text evidence="1">Belongs to the peptidase S58 family.</text>
</comment>
<dbReference type="InterPro" id="IPR016117">
    <property type="entry name" value="ArgJ-like_dom_sf"/>
</dbReference>
<dbReference type="GO" id="GO:0004177">
    <property type="term" value="F:aminopeptidase activity"/>
    <property type="evidence" value="ECO:0007669"/>
    <property type="project" value="TreeGrafter"/>
</dbReference>
<organism evidence="2 3">
    <name type="scientific">Paraflavitalea soli</name>
    <dbReference type="NCBI Taxonomy" id="2315862"/>
    <lineage>
        <taxon>Bacteria</taxon>
        <taxon>Pseudomonadati</taxon>
        <taxon>Bacteroidota</taxon>
        <taxon>Chitinophagia</taxon>
        <taxon>Chitinophagales</taxon>
        <taxon>Chitinophagaceae</taxon>
        <taxon>Paraflavitalea</taxon>
    </lineage>
</organism>
<protein>
    <submittedName>
        <fullName evidence="2">S58 family peptidase</fullName>
    </submittedName>
</protein>
<dbReference type="InterPro" id="IPR005321">
    <property type="entry name" value="Peptidase_S58_DmpA"/>
</dbReference>